<name>A0A061RCW2_9CHLO</name>
<dbReference type="InterPro" id="IPR012334">
    <property type="entry name" value="Pectin_lyas_fold"/>
</dbReference>
<evidence type="ECO:0000313" key="2">
    <source>
        <dbReference type="EMBL" id="JAC68341.1"/>
    </source>
</evidence>
<reference evidence="2" key="1">
    <citation type="submission" date="2014-05" db="EMBL/GenBank/DDBJ databases">
        <title>The transcriptome of the halophilic microalga Tetraselmis sp. GSL018 isolated from the Great Salt Lake, Utah.</title>
        <authorList>
            <person name="Jinkerson R.E."/>
            <person name="D'Adamo S."/>
            <person name="Posewitz M.C."/>
        </authorList>
    </citation>
    <scope>NUCLEOTIDE SEQUENCE</scope>
    <source>
        <strain evidence="2">GSL018</strain>
    </source>
</reference>
<evidence type="ECO:0000259" key="1">
    <source>
        <dbReference type="Pfam" id="PF13229"/>
    </source>
</evidence>
<dbReference type="Gene3D" id="2.160.20.10">
    <property type="entry name" value="Single-stranded right-handed beta-helix, Pectin lyase-like"/>
    <property type="match status" value="1"/>
</dbReference>
<dbReference type="Pfam" id="PF13229">
    <property type="entry name" value="Beta_helix"/>
    <property type="match status" value="1"/>
</dbReference>
<protein>
    <recommendedName>
        <fullName evidence="1">Right handed beta helix domain-containing protein</fullName>
    </recommendedName>
</protein>
<proteinExistence type="predicted"/>
<gene>
    <name evidence="2" type="ORF">TSPGSL018_8975</name>
</gene>
<dbReference type="InterPro" id="IPR011050">
    <property type="entry name" value="Pectin_lyase_fold/virulence"/>
</dbReference>
<dbReference type="AlphaFoldDB" id="A0A061RCW2"/>
<feature type="domain" description="Right handed beta helix" evidence="1">
    <location>
        <begin position="112"/>
        <end position="249"/>
    </location>
</feature>
<sequence>MNNSVSGTIAMGGHRRLGQDSPLSRLDSPLLAHICSLVDLVVPDVFGTLAEALKQACPGQRVFLRQGEYTVGATDAKSGHVGAKGADTVLHVSGSRVRIAGEPGTVLRGMLVLADGSSGHIDGVRIVDAGDCCVRALGGEWEFSSCHLQCGHAASIRAVGSSKISLVGCRLGGEEPSRKVIRQHEAYGSIQEFGMSKRACYGLLMKEESQAEARGCVISHCSEAAVFISGSASVRLGGCRLQESETAFVSGYGRGLALEVESTQITSVRSIWFDSDRPLRCTWDPQPPAA</sequence>
<accession>A0A061RCW2</accession>
<dbReference type="SUPFAM" id="SSF51126">
    <property type="entry name" value="Pectin lyase-like"/>
    <property type="match status" value="1"/>
</dbReference>
<dbReference type="EMBL" id="GBEZ01018057">
    <property type="protein sequence ID" value="JAC68341.1"/>
    <property type="molecule type" value="Transcribed_RNA"/>
</dbReference>
<dbReference type="InterPro" id="IPR039448">
    <property type="entry name" value="Beta_helix"/>
</dbReference>
<organism evidence="2">
    <name type="scientific">Tetraselmis sp. GSL018</name>
    <dbReference type="NCBI Taxonomy" id="582737"/>
    <lineage>
        <taxon>Eukaryota</taxon>
        <taxon>Viridiplantae</taxon>
        <taxon>Chlorophyta</taxon>
        <taxon>core chlorophytes</taxon>
        <taxon>Chlorodendrophyceae</taxon>
        <taxon>Chlorodendrales</taxon>
        <taxon>Chlorodendraceae</taxon>
        <taxon>Tetraselmis</taxon>
    </lineage>
</organism>